<dbReference type="AlphaFoldDB" id="A0AAN7ICR1"/>
<protein>
    <submittedName>
        <fullName evidence="1">Uncharacterized protein</fullName>
    </submittedName>
</protein>
<organism evidence="1 2">
    <name type="scientific">Quercus rubra</name>
    <name type="common">Northern red oak</name>
    <name type="synonym">Quercus borealis</name>
    <dbReference type="NCBI Taxonomy" id="3512"/>
    <lineage>
        <taxon>Eukaryota</taxon>
        <taxon>Viridiplantae</taxon>
        <taxon>Streptophyta</taxon>
        <taxon>Embryophyta</taxon>
        <taxon>Tracheophyta</taxon>
        <taxon>Spermatophyta</taxon>
        <taxon>Magnoliopsida</taxon>
        <taxon>eudicotyledons</taxon>
        <taxon>Gunneridae</taxon>
        <taxon>Pentapetalae</taxon>
        <taxon>rosids</taxon>
        <taxon>fabids</taxon>
        <taxon>Fagales</taxon>
        <taxon>Fagaceae</taxon>
        <taxon>Quercus</taxon>
    </lineage>
</organism>
<accession>A0AAN7ICR1</accession>
<dbReference type="EMBL" id="JAXUIC010000010">
    <property type="protein sequence ID" value="KAK4566064.1"/>
    <property type="molecule type" value="Genomic_DNA"/>
</dbReference>
<evidence type="ECO:0000313" key="1">
    <source>
        <dbReference type="EMBL" id="KAK4566064.1"/>
    </source>
</evidence>
<gene>
    <name evidence="1" type="ORF">RGQ29_002315</name>
</gene>
<reference evidence="1 2" key="1">
    <citation type="journal article" date="2023" name="G3 (Bethesda)">
        <title>A haplotype-resolved chromosome-scale genome for Quercus rubra L. provides insights into the genetics of adaptive traits for red oak species.</title>
        <authorList>
            <person name="Kapoor B."/>
            <person name="Jenkins J."/>
            <person name="Schmutz J."/>
            <person name="Zhebentyayeva T."/>
            <person name="Kuelheim C."/>
            <person name="Coggeshall M."/>
            <person name="Heim C."/>
            <person name="Lasky J.R."/>
            <person name="Leites L."/>
            <person name="Islam-Faridi N."/>
            <person name="Romero-Severson J."/>
            <person name="DeLeo V.L."/>
            <person name="Lucas S.M."/>
            <person name="Lazic D."/>
            <person name="Gailing O."/>
            <person name="Carlson J."/>
            <person name="Staton M."/>
        </authorList>
    </citation>
    <scope>NUCLEOTIDE SEQUENCE [LARGE SCALE GENOMIC DNA]</scope>
    <source>
        <strain evidence="1">Pseudo-F2</strain>
    </source>
</reference>
<name>A0AAN7ICR1_QUERU</name>
<comment type="caution">
    <text evidence="1">The sequence shown here is derived from an EMBL/GenBank/DDBJ whole genome shotgun (WGS) entry which is preliminary data.</text>
</comment>
<dbReference type="Proteomes" id="UP001324115">
    <property type="component" value="Unassembled WGS sequence"/>
</dbReference>
<proteinExistence type="predicted"/>
<keyword evidence="2" id="KW-1185">Reference proteome</keyword>
<evidence type="ECO:0000313" key="2">
    <source>
        <dbReference type="Proteomes" id="UP001324115"/>
    </source>
</evidence>
<sequence>MTTDAQALQMVGKELEARCDPMGFRTTDTNSFTSSLDRSSSQALVSGCGSKSITWYLSSFLTLGILTTT</sequence>